<reference evidence="4 5" key="1">
    <citation type="journal article" date="2022" name="Cell">
        <title>Repeat-based holocentromeres influence genome architecture and karyotype evolution.</title>
        <authorList>
            <person name="Hofstatter P.G."/>
            <person name="Thangavel G."/>
            <person name="Lux T."/>
            <person name="Neumann P."/>
            <person name="Vondrak T."/>
            <person name="Novak P."/>
            <person name="Zhang M."/>
            <person name="Costa L."/>
            <person name="Castellani M."/>
            <person name="Scott A."/>
            <person name="Toegelov H."/>
            <person name="Fuchs J."/>
            <person name="Mata-Sucre Y."/>
            <person name="Dias Y."/>
            <person name="Vanzela A.L.L."/>
            <person name="Huettel B."/>
            <person name="Almeida C.C.S."/>
            <person name="Simkova H."/>
            <person name="Souza G."/>
            <person name="Pedrosa-Harand A."/>
            <person name="Macas J."/>
            <person name="Mayer K.F.X."/>
            <person name="Houben A."/>
            <person name="Marques A."/>
        </authorList>
    </citation>
    <scope>NUCLEOTIDE SEQUENCE [LARGE SCALE GENOMIC DNA]</scope>
    <source>
        <strain evidence="4">RhyTen1mFocal</strain>
    </source>
</reference>
<keyword evidence="3" id="KW-0012">Acyltransferase</keyword>
<protein>
    <submittedName>
        <fullName evidence="4">Uncharacterized protein</fullName>
    </submittedName>
</protein>
<dbReference type="AlphaFoldDB" id="A0AAD5ZS40"/>
<dbReference type="InterPro" id="IPR050317">
    <property type="entry name" value="Plant_Fungal_Acyltransferase"/>
</dbReference>
<evidence type="ECO:0000256" key="1">
    <source>
        <dbReference type="ARBA" id="ARBA00009861"/>
    </source>
</evidence>
<keyword evidence="2" id="KW-0808">Transferase</keyword>
<keyword evidence="5" id="KW-1185">Reference proteome</keyword>
<accession>A0AAD5ZS40</accession>
<evidence type="ECO:0000313" key="4">
    <source>
        <dbReference type="EMBL" id="KAJ3702960.1"/>
    </source>
</evidence>
<dbReference type="GO" id="GO:0016747">
    <property type="term" value="F:acyltransferase activity, transferring groups other than amino-acyl groups"/>
    <property type="evidence" value="ECO:0007669"/>
    <property type="project" value="TreeGrafter"/>
</dbReference>
<dbReference type="InterPro" id="IPR023213">
    <property type="entry name" value="CAT-like_dom_sf"/>
</dbReference>
<dbReference type="PANTHER" id="PTHR31642">
    <property type="entry name" value="TRICHOTHECENE 3-O-ACETYLTRANSFERASE"/>
    <property type="match status" value="1"/>
</dbReference>
<sequence>MVEVLESCFVVPSDETPKGRLWLSNLDQVAPRIFLGSVYFYNKTDATSFFSVEALKASLSKALVLFYPLAGRYTVGSDGRVELDCNAEGCFFVRAQLERTMDSINFQPSPELEGLFVPSVEMAGSPFIMLMIQVTYLKCGGIVLGFAFNHVFGDGQSSFHFTRTWASIIRGDLRSIIPPSLDQTTLRSRSPPVVKFDHREYIAEGTAIPTSTSSTTIKFTISKEQVRSLKSRCSRGSVSRTSSFCAVVSLVWKCYCDAKGLDPETTSNLIFTVDIRDRLKPPLPKQHFSNAVVRRSVQSKVCDITTNPQHAVAERVKAAIDSVNDEYIRSLIDHLEVVKNKVFTPKEVPESHLRVVSTLGMSIYDADFGFGVPQLVSRWRVTGNRVVYISDEPVINGGIEVVVTVDSPTMHRFEKMFAEELFNANIEHSLSIGTKVGQEKQIGQSKL</sequence>
<proteinExistence type="inferred from homology"/>
<dbReference type="EMBL" id="JAMRDG010000001">
    <property type="protein sequence ID" value="KAJ3702960.1"/>
    <property type="molecule type" value="Genomic_DNA"/>
</dbReference>
<comment type="similarity">
    <text evidence="1">Belongs to the plant acyltransferase family.</text>
</comment>
<dbReference type="Pfam" id="PF02458">
    <property type="entry name" value="Transferase"/>
    <property type="match status" value="1"/>
</dbReference>
<evidence type="ECO:0000313" key="5">
    <source>
        <dbReference type="Proteomes" id="UP001210211"/>
    </source>
</evidence>
<comment type="caution">
    <text evidence="4">The sequence shown here is derived from an EMBL/GenBank/DDBJ whole genome shotgun (WGS) entry which is preliminary data.</text>
</comment>
<dbReference type="Gene3D" id="3.30.559.10">
    <property type="entry name" value="Chloramphenicol acetyltransferase-like domain"/>
    <property type="match status" value="2"/>
</dbReference>
<organism evidence="4 5">
    <name type="scientific">Rhynchospora tenuis</name>
    <dbReference type="NCBI Taxonomy" id="198213"/>
    <lineage>
        <taxon>Eukaryota</taxon>
        <taxon>Viridiplantae</taxon>
        <taxon>Streptophyta</taxon>
        <taxon>Embryophyta</taxon>
        <taxon>Tracheophyta</taxon>
        <taxon>Spermatophyta</taxon>
        <taxon>Magnoliopsida</taxon>
        <taxon>Liliopsida</taxon>
        <taxon>Poales</taxon>
        <taxon>Cyperaceae</taxon>
        <taxon>Cyperoideae</taxon>
        <taxon>Rhynchosporeae</taxon>
        <taxon>Rhynchospora</taxon>
    </lineage>
</organism>
<dbReference type="PANTHER" id="PTHR31642:SF16">
    <property type="entry name" value="OS08G0543400 PROTEIN"/>
    <property type="match status" value="1"/>
</dbReference>
<gene>
    <name evidence="4" type="ORF">LUZ61_006665</name>
</gene>
<evidence type="ECO:0000256" key="3">
    <source>
        <dbReference type="ARBA" id="ARBA00023315"/>
    </source>
</evidence>
<name>A0AAD5ZS40_9POAL</name>
<evidence type="ECO:0000256" key="2">
    <source>
        <dbReference type="ARBA" id="ARBA00022679"/>
    </source>
</evidence>
<dbReference type="Proteomes" id="UP001210211">
    <property type="component" value="Unassembled WGS sequence"/>
</dbReference>